<sequence>MFILLVSLAYGQTQNFTANGTYTVPAGVYTLQVECWGGGGAGGGASGNPACGGGGAGGGYAKSFISVTPGTNYTVTVGGIKTATASSSATTNKGNPSWFGTASTVFADGGAGGAPAAANSSNGVAGTGSSANCIGSAAENAGGSGSLGSYLSGIAGGAGGGGAGSTGNGGTALLGVRGAGTTLNGGNGANGVANSTAGAAGSNYGGGGSGGKANSNGDVAGGSGAAGLVVVTVISPVNDACAYATDLTLNGSAITGNINNAAAGSGACAGADNYDVCSLKSMFTDKIFHIYSIYHKI</sequence>
<evidence type="ECO:0000313" key="3">
    <source>
        <dbReference type="Proteomes" id="UP000663854"/>
    </source>
</evidence>
<dbReference type="InterPro" id="IPR049304">
    <property type="entry name" value="Gly_rich_dom"/>
</dbReference>
<organism evidence="2 3">
    <name type="scientific">Rotaria sordida</name>
    <dbReference type="NCBI Taxonomy" id="392033"/>
    <lineage>
        <taxon>Eukaryota</taxon>
        <taxon>Metazoa</taxon>
        <taxon>Spiralia</taxon>
        <taxon>Gnathifera</taxon>
        <taxon>Rotifera</taxon>
        <taxon>Eurotatoria</taxon>
        <taxon>Bdelloidea</taxon>
        <taxon>Philodinida</taxon>
        <taxon>Philodinidae</taxon>
        <taxon>Rotaria</taxon>
    </lineage>
</organism>
<feature type="domain" description="Glycine-rich" evidence="1">
    <location>
        <begin position="18"/>
        <end position="232"/>
    </location>
</feature>
<comment type="caution">
    <text evidence="2">The sequence shown here is derived from an EMBL/GenBank/DDBJ whole genome shotgun (WGS) entry which is preliminary data.</text>
</comment>
<dbReference type="AlphaFoldDB" id="A0A813U2V8"/>
<gene>
    <name evidence="2" type="ORF">PYM288_LOCUS5534</name>
</gene>
<dbReference type="Pfam" id="PF21722">
    <property type="entry name" value="Gly_rich_2"/>
    <property type="match status" value="1"/>
</dbReference>
<evidence type="ECO:0000259" key="1">
    <source>
        <dbReference type="Pfam" id="PF21722"/>
    </source>
</evidence>
<evidence type="ECO:0000313" key="2">
    <source>
        <dbReference type="EMBL" id="CAF0819988.1"/>
    </source>
</evidence>
<dbReference type="Proteomes" id="UP000663854">
    <property type="component" value="Unassembled WGS sequence"/>
</dbReference>
<name>A0A813U2V8_9BILA</name>
<dbReference type="EMBL" id="CAJNOH010000057">
    <property type="protein sequence ID" value="CAF0819988.1"/>
    <property type="molecule type" value="Genomic_DNA"/>
</dbReference>
<proteinExistence type="predicted"/>
<accession>A0A813U2V8</accession>
<reference evidence="2" key="1">
    <citation type="submission" date="2021-02" db="EMBL/GenBank/DDBJ databases">
        <authorList>
            <person name="Nowell W R."/>
        </authorList>
    </citation>
    <scope>NUCLEOTIDE SEQUENCE</scope>
</reference>
<protein>
    <recommendedName>
        <fullName evidence="1">Glycine-rich domain-containing protein</fullName>
    </recommendedName>
</protein>